<feature type="compositionally biased region" description="Polar residues" evidence="1">
    <location>
        <begin position="33"/>
        <end position="43"/>
    </location>
</feature>
<dbReference type="EMBL" id="CP039346">
    <property type="protein sequence ID" value="QCD82934.1"/>
    <property type="molecule type" value="Genomic_DNA"/>
</dbReference>
<dbReference type="GO" id="GO:0048731">
    <property type="term" value="P:system development"/>
    <property type="evidence" value="ECO:0007669"/>
    <property type="project" value="InterPro"/>
</dbReference>
<dbReference type="AlphaFoldDB" id="A0A4D6L3A1"/>
<dbReference type="Proteomes" id="UP000501690">
    <property type="component" value="Linkage Group LG2"/>
</dbReference>
<name>A0A4D6L3A1_VIGUN</name>
<reference evidence="2 3" key="1">
    <citation type="submission" date="2019-04" db="EMBL/GenBank/DDBJ databases">
        <title>An improved genome assembly and genetic linkage map for asparagus bean, Vigna unguiculata ssp. sesquipedialis.</title>
        <authorList>
            <person name="Xia Q."/>
            <person name="Zhang R."/>
            <person name="Dong Y."/>
        </authorList>
    </citation>
    <scope>NUCLEOTIDE SEQUENCE [LARGE SCALE GENOMIC DNA]</scope>
    <source>
        <tissue evidence="2">Leaf</tissue>
    </source>
</reference>
<keyword evidence="3" id="KW-1185">Reference proteome</keyword>
<dbReference type="PANTHER" id="PTHR34545">
    <property type="entry name" value="CLAVATA3/ESR (CLE)-RELATED PROTEIN 22"/>
    <property type="match status" value="1"/>
</dbReference>
<dbReference type="InterPro" id="IPR033249">
    <property type="entry name" value="CLE_plant"/>
</dbReference>
<feature type="region of interest" description="Disordered" evidence="1">
    <location>
        <begin position="1"/>
        <end position="91"/>
    </location>
</feature>
<accession>A0A4D6L3A1</accession>
<feature type="compositionally biased region" description="Basic and acidic residues" evidence="1">
    <location>
        <begin position="63"/>
        <end position="81"/>
    </location>
</feature>
<evidence type="ECO:0000256" key="1">
    <source>
        <dbReference type="SAM" id="MobiDB-lite"/>
    </source>
</evidence>
<organism evidence="2 3">
    <name type="scientific">Vigna unguiculata</name>
    <name type="common">Cowpea</name>
    <dbReference type="NCBI Taxonomy" id="3917"/>
    <lineage>
        <taxon>Eukaryota</taxon>
        <taxon>Viridiplantae</taxon>
        <taxon>Streptophyta</taxon>
        <taxon>Embryophyta</taxon>
        <taxon>Tracheophyta</taxon>
        <taxon>Spermatophyta</taxon>
        <taxon>Magnoliopsida</taxon>
        <taxon>eudicotyledons</taxon>
        <taxon>Gunneridae</taxon>
        <taxon>Pentapetalae</taxon>
        <taxon>rosids</taxon>
        <taxon>fabids</taxon>
        <taxon>Fabales</taxon>
        <taxon>Fabaceae</taxon>
        <taxon>Papilionoideae</taxon>
        <taxon>50 kb inversion clade</taxon>
        <taxon>NPAAA clade</taxon>
        <taxon>indigoferoid/millettioid clade</taxon>
        <taxon>Phaseoleae</taxon>
        <taxon>Vigna</taxon>
    </lineage>
</organism>
<dbReference type="PANTHER" id="PTHR34545:SF7">
    <property type="entry name" value="CLAVATA3_ESR (CLE)-RELATED PROTEIN 16"/>
    <property type="match status" value="1"/>
</dbReference>
<feature type="compositionally biased region" description="Low complexity" evidence="1">
    <location>
        <begin position="7"/>
        <end position="24"/>
    </location>
</feature>
<sequence length="91" mass="10279">MDKESKTTTTSSTTTTTTSATTRTRTTHVLKQRSFSRTLFHTPSRSSSSSSSSRSYHTQQKTKVVERDPHRTNIYGDDKRIIHTGPNPLHN</sequence>
<protein>
    <submittedName>
        <fullName evidence="2">Uncharacterized protein</fullName>
    </submittedName>
</protein>
<evidence type="ECO:0000313" key="2">
    <source>
        <dbReference type="EMBL" id="QCD82934.1"/>
    </source>
</evidence>
<evidence type="ECO:0000313" key="3">
    <source>
        <dbReference type="Proteomes" id="UP000501690"/>
    </source>
</evidence>
<gene>
    <name evidence="2" type="ORF">DEO72_LG2g3276</name>
</gene>
<proteinExistence type="predicted"/>
<feature type="compositionally biased region" description="Low complexity" evidence="1">
    <location>
        <begin position="44"/>
        <end position="55"/>
    </location>
</feature>